<accession>A0A5C6PKQ3</accession>
<dbReference type="AlphaFoldDB" id="A0A5C6PKQ3"/>
<comment type="caution">
    <text evidence="1">The sequence shown here is derived from an EMBL/GenBank/DDBJ whole genome shotgun (WGS) entry which is preliminary data.</text>
</comment>
<name>A0A5C6PKQ3_9TELE</name>
<protein>
    <submittedName>
        <fullName evidence="1">Uncharacterized protein</fullName>
    </submittedName>
</protein>
<gene>
    <name evidence="1" type="ORF">D4764_10G0009630</name>
</gene>
<dbReference type="Proteomes" id="UP000324091">
    <property type="component" value="Chromosome 10"/>
</dbReference>
<evidence type="ECO:0000313" key="1">
    <source>
        <dbReference type="EMBL" id="TWW79933.1"/>
    </source>
</evidence>
<evidence type="ECO:0000313" key="2">
    <source>
        <dbReference type="Proteomes" id="UP000324091"/>
    </source>
</evidence>
<organism evidence="1 2">
    <name type="scientific">Takifugu flavidus</name>
    <name type="common">sansaifugu</name>
    <dbReference type="NCBI Taxonomy" id="433684"/>
    <lineage>
        <taxon>Eukaryota</taxon>
        <taxon>Metazoa</taxon>
        <taxon>Chordata</taxon>
        <taxon>Craniata</taxon>
        <taxon>Vertebrata</taxon>
        <taxon>Euteleostomi</taxon>
        <taxon>Actinopterygii</taxon>
        <taxon>Neopterygii</taxon>
        <taxon>Teleostei</taxon>
        <taxon>Neoteleostei</taxon>
        <taxon>Acanthomorphata</taxon>
        <taxon>Eupercaria</taxon>
        <taxon>Tetraodontiformes</taxon>
        <taxon>Tetradontoidea</taxon>
        <taxon>Tetraodontidae</taxon>
        <taxon>Takifugu</taxon>
    </lineage>
</organism>
<proteinExistence type="predicted"/>
<sequence>MFVSRLPAASVTTFQGFKPTTSVRQRGASVPKDELESSAEQNTSSLLFDGSDSFIVESNSTFKRKKPGAGPDRYGEKNILQTGSCCRYTEHARLKSRVGRRALLFLNAPHHLSYPELSLLRRPQDGAGPGAPAAHPSNREAQFSLAASSTMKAVVEETLWAEFSHTSLSSNTMMGDARFMLQVKKRDVAVGRWTDDGPDGSCRRRIIQRLQP</sequence>
<dbReference type="EMBL" id="RHFK02000002">
    <property type="protein sequence ID" value="TWW79933.1"/>
    <property type="molecule type" value="Genomic_DNA"/>
</dbReference>
<keyword evidence="2" id="KW-1185">Reference proteome</keyword>
<reference evidence="1 2" key="1">
    <citation type="submission" date="2019-04" db="EMBL/GenBank/DDBJ databases">
        <title>Chromosome genome assembly for Takifugu flavidus.</title>
        <authorList>
            <person name="Xiao S."/>
        </authorList>
    </citation>
    <scope>NUCLEOTIDE SEQUENCE [LARGE SCALE GENOMIC DNA]</scope>
    <source>
        <strain evidence="1">HTHZ2018</strain>
        <tissue evidence="1">Muscle</tissue>
    </source>
</reference>